<sequence length="168" mass="19467">MFLSAETVVSLLFLLFSFCFLLKICFKKIKINKYAQNPEWKISDSPIVLFITIFFGIIAVRGVFIGIIGAEYVYEWAMISVFCVLFLYFLQSKKIYTNGLSTRSDFYSWKDIDYIIVGTISDFKIYLKKRDTIGRQKVSISVKPEDHEKLITKLKEKGITVTHKKNSA</sequence>
<organism evidence="2">
    <name type="scientific">Proteinivorax tanatarense</name>
    <dbReference type="NCBI Taxonomy" id="1260629"/>
    <lineage>
        <taxon>Bacteria</taxon>
        <taxon>Bacillati</taxon>
        <taxon>Bacillota</taxon>
        <taxon>Clostridia</taxon>
        <taxon>Eubacteriales</taxon>
        <taxon>Proteinivoracaceae</taxon>
        <taxon>Proteinivorax</taxon>
    </lineage>
</organism>
<reference evidence="2" key="2">
    <citation type="submission" date="2024-06" db="EMBL/GenBank/DDBJ databases">
        <authorList>
            <person name="Petrova K.O."/>
            <person name="Toshchakov S.V."/>
            <person name="Boltjanskaja Y.V."/>
            <person name="Kevbrin V."/>
        </authorList>
    </citation>
    <scope>NUCLEOTIDE SEQUENCE</scope>
    <source>
        <strain evidence="2">Z-910T</strain>
    </source>
</reference>
<keyword evidence="1" id="KW-0472">Membrane</keyword>
<protein>
    <recommendedName>
        <fullName evidence="3">DUF5673 domain-containing protein</fullName>
    </recommendedName>
</protein>
<feature type="transmembrane region" description="Helical" evidence="1">
    <location>
        <begin position="73"/>
        <end position="90"/>
    </location>
</feature>
<dbReference type="AlphaFoldDB" id="A0AAU7VIQ0"/>
<keyword evidence="1" id="KW-0812">Transmembrane</keyword>
<reference evidence="2" key="1">
    <citation type="journal article" date="2013" name="Extremophiles">
        <title>Proteinivorax tanatarense gen. nov., sp. nov., an anaerobic, haloalkaliphilic, proteolytic bacterium isolated from a decaying algal bloom, and proposal of Proteinivoraceae fam. nov.</title>
        <authorList>
            <person name="Kevbrin V."/>
            <person name="Boltyanskaya Y."/>
            <person name="Zhilina T."/>
            <person name="Kolganova T."/>
            <person name="Lavrentjeva E."/>
            <person name="Kuznetsov B."/>
        </authorList>
    </citation>
    <scope>NUCLEOTIDE SEQUENCE</scope>
    <source>
        <strain evidence="2">Z-910T</strain>
    </source>
</reference>
<keyword evidence="1" id="KW-1133">Transmembrane helix</keyword>
<evidence type="ECO:0000313" key="2">
    <source>
        <dbReference type="EMBL" id="XBX73928.1"/>
    </source>
</evidence>
<gene>
    <name evidence="2" type="ORF">PRVXT_001944</name>
</gene>
<feature type="transmembrane region" description="Helical" evidence="1">
    <location>
        <begin position="47"/>
        <end position="67"/>
    </location>
</feature>
<accession>A0AAU7VIQ0</accession>
<evidence type="ECO:0008006" key="3">
    <source>
        <dbReference type="Google" id="ProtNLM"/>
    </source>
</evidence>
<name>A0AAU7VIQ0_9FIRM</name>
<proteinExistence type="predicted"/>
<feature type="transmembrane region" description="Helical" evidence="1">
    <location>
        <begin position="6"/>
        <end position="26"/>
    </location>
</feature>
<evidence type="ECO:0000256" key="1">
    <source>
        <dbReference type="SAM" id="Phobius"/>
    </source>
</evidence>
<dbReference type="EMBL" id="CP158367">
    <property type="protein sequence ID" value="XBX73928.1"/>
    <property type="molecule type" value="Genomic_DNA"/>
</dbReference>
<dbReference type="RefSeq" id="WP_350342690.1">
    <property type="nucleotide sequence ID" value="NZ_CP158367.1"/>
</dbReference>